<evidence type="ECO:0000256" key="3">
    <source>
        <dbReference type="ARBA" id="ARBA00023242"/>
    </source>
</evidence>
<dbReference type="InterPro" id="IPR035979">
    <property type="entry name" value="RBD_domain_sf"/>
</dbReference>
<evidence type="ECO:0000256" key="2">
    <source>
        <dbReference type="ARBA" id="ARBA00022884"/>
    </source>
</evidence>
<dbReference type="Proteomes" id="UP000318571">
    <property type="component" value="Chromosome 8"/>
</dbReference>
<comment type="subcellular location">
    <subcellularLocation>
        <location evidence="1">Nucleus</location>
    </subcellularLocation>
</comment>
<evidence type="ECO:0000259" key="5">
    <source>
        <dbReference type="PROSITE" id="PS50102"/>
    </source>
</evidence>
<keyword evidence="7" id="KW-1185">Reference proteome</keyword>
<evidence type="ECO:0000313" key="6">
    <source>
        <dbReference type="EMBL" id="TRY61455.1"/>
    </source>
</evidence>
<feature type="domain" description="RRM" evidence="5">
    <location>
        <begin position="15"/>
        <end position="92"/>
    </location>
</feature>
<reference evidence="6 7" key="1">
    <citation type="journal article" date="2018" name="Nat. Ecol. Evol.">
        <title>Genomic signatures of mitonuclear coevolution across populations of Tigriopus californicus.</title>
        <authorList>
            <person name="Barreto F.S."/>
            <person name="Watson E.T."/>
            <person name="Lima T.G."/>
            <person name="Willett C.S."/>
            <person name="Edmands S."/>
            <person name="Li W."/>
            <person name="Burton R.S."/>
        </authorList>
    </citation>
    <scope>NUCLEOTIDE SEQUENCE [LARGE SCALE GENOMIC DNA]</scope>
    <source>
        <strain evidence="6 7">San Diego</strain>
    </source>
</reference>
<dbReference type="GO" id="GO:0010468">
    <property type="term" value="P:regulation of gene expression"/>
    <property type="evidence" value="ECO:0007669"/>
    <property type="project" value="TreeGrafter"/>
</dbReference>
<feature type="domain" description="RRM" evidence="5">
    <location>
        <begin position="256"/>
        <end position="339"/>
    </location>
</feature>
<keyword evidence="3" id="KW-0539">Nucleus</keyword>
<dbReference type="SMART" id="SM00360">
    <property type="entry name" value="RRM"/>
    <property type="match status" value="4"/>
</dbReference>
<name>A0A553N7N5_TIGCA</name>
<proteinExistence type="predicted"/>
<keyword evidence="2 4" id="KW-0694">RNA-binding</keyword>
<dbReference type="GO" id="GO:0003723">
    <property type="term" value="F:RNA binding"/>
    <property type="evidence" value="ECO:0007669"/>
    <property type="project" value="UniProtKB-UniRule"/>
</dbReference>
<dbReference type="InterPro" id="IPR012677">
    <property type="entry name" value="Nucleotide-bd_a/b_plait_sf"/>
</dbReference>
<dbReference type="PROSITE" id="PS50102">
    <property type="entry name" value="RRM"/>
    <property type="match status" value="4"/>
</dbReference>
<feature type="domain" description="RRM" evidence="5">
    <location>
        <begin position="95"/>
        <end position="178"/>
    </location>
</feature>
<dbReference type="PANTHER" id="PTHR48033">
    <property type="entry name" value="RNA-BINDING (RRM/RBD/RNP MOTIFS) FAMILY PROTEIN"/>
    <property type="match status" value="1"/>
</dbReference>
<organism evidence="6 7">
    <name type="scientific">Tigriopus californicus</name>
    <name type="common">Marine copepod</name>
    <dbReference type="NCBI Taxonomy" id="6832"/>
    <lineage>
        <taxon>Eukaryota</taxon>
        <taxon>Metazoa</taxon>
        <taxon>Ecdysozoa</taxon>
        <taxon>Arthropoda</taxon>
        <taxon>Crustacea</taxon>
        <taxon>Multicrustacea</taxon>
        <taxon>Hexanauplia</taxon>
        <taxon>Copepoda</taxon>
        <taxon>Harpacticoida</taxon>
        <taxon>Harpacticidae</taxon>
        <taxon>Tigriopus</taxon>
    </lineage>
</organism>
<dbReference type="STRING" id="6832.A0A553N7N5"/>
<dbReference type="Pfam" id="PF00076">
    <property type="entry name" value="RRM_1"/>
    <property type="match status" value="4"/>
</dbReference>
<feature type="domain" description="RRM" evidence="5">
    <location>
        <begin position="176"/>
        <end position="253"/>
    </location>
</feature>
<accession>A0A553N7N5</accession>
<evidence type="ECO:0000256" key="4">
    <source>
        <dbReference type="PROSITE-ProRule" id="PRU00176"/>
    </source>
</evidence>
<dbReference type="PANTHER" id="PTHR48033:SF10">
    <property type="entry name" value="RNA-BINDING PROTEIN SQUID"/>
    <property type="match status" value="1"/>
</dbReference>
<protein>
    <recommendedName>
        <fullName evidence="5">RRM domain-containing protein</fullName>
    </recommendedName>
</protein>
<dbReference type="Gene3D" id="3.30.70.330">
    <property type="match status" value="4"/>
</dbReference>
<evidence type="ECO:0000313" key="7">
    <source>
        <dbReference type="Proteomes" id="UP000318571"/>
    </source>
</evidence>
<dbReference type="AlphaFoldDB" id="A0A553N7N5"/>
<dbReference type="OMA" id="MDAMTGR"/>
<dbReference type="GO" id="GO:0000785">
    <property type="term" value="C:chromatin"/>
    <property type="evidence" value="ECO:0007669"/>
    <property type="project" value="TreeGrafter"/>
</dbReference>
<dbReference type="GO" id="GO:0005654">
    <property type="term" value="C:nucleoplasm"/>
    <property type="evidence" value="ECO:0007669"/>
    <property type="project" value="TreeGrafter"/>
</dbReference>
<gene>
    <name evidence="6" type="ORF">TCAL_09533</name>
</gene>
<sequence>MGDTEMTNNVSEDDRKLFAGGLPQETTEAELKEYFGQFGTVASVNIKMDAMTGRSRGFAFIVYEDVSSLDKVLKDEFHNFKNKKVAVKKAASKQGKIYVGKFNTPITEDEIKQHFSQYGNVVEVQRPVDRSKNNEPKNFCFVTFEKEETANTLPAVPSAGIMGDTEMTNNVSEDDRKLFAGGLPQETTEAELKEYFGQFGTVASVNIKMDAMTGRSRGFAFIVYEDVSSLDKVLKDEFHNFKNKKVAVKKAASKQGKIYVGKFNTPITEDEIKQHFSQYGNVVEVQRPVDRSKNNEPKNFCFVTFEKEETANTLLKKASESVHGQEVELKKVTLKQEGGMRGGRGGGMRGGMGRGQGGHGGWGGGYDAWGGYGGGWGDYGGWGGYGAGGWGGGQAQGGWGAYGPGAGGGGKMGMGGGYQRGGRGGRGGGRAAPY</sequence>
<dbReference type="SUPFAM" id="SSF54928">
    <property type="entry name" value="RNA-binding domain, RBD"/>
    <property type="match status" value="3"/>
</dbReference>
<comment type="caution">
    <text evidence="6">The sequence shown here is derived from an EMBL/GenBank/DDBJ whole genome shotgun (WGS) entry which is preliminary data.</text>
</comment>
<dbReference type="InterPro" id="IPR000504">
    <property type="entry name" value="RRM_dom"/>
</dbReference>
<evidence type="ECO:0000256" key="1">
    <source>
        <dbReference type="ARBA" id="ARBA00004123"/>
    </source>
</evidence>
<dbReference type="EMBL" id="VCGU01000459">
    <property type="protein sequence ID" value="TRY61455.1"/>
    <property type="molecule type" value="Genomic_DNA"/>
</dbReference>